<dbReference type="InterPro" id="IPR052026">
    <property type="entry name" value="ExeA_AAA_ATPase_DNA-bind"/>
</dbReference>
<dbReference type="GO" id="GO:0016887">
    <property type="term" value="F:ATP hydrolysis activity"/>
    <property type="evidence" value="ECO:0007669"/>
    <property type="project" value="InterPro"/>
</dbReference>
<dbReference type="EnsemblBacteria" id="AAF12352">
    <property type="protein sequence ID" value="AAF12352"/>
    <property type="gene ID" value="DR_A0076"/>
</dbReference>
<dbReference type="Pfam" id="PF13401">
    <property type="entry name" value="AAA_22"/>
    <property type="match status" value="1"/>
</dbReference>
<dbReference type="EMBL" id="AE001825">
    <property type="protein sequence ID" value="AAF12352.1"/>
    <property type="molecule type" value="Genomic_DNA"/>
</dbReference>
<dbReference type="RefSeq" id="WP_010889335.1">
    <property type="nucleotide sequence ID" value="NC_001264.1"/>
</dbReference>
<reference evidence="2 3" key="1">
    <citation type="journal article" date="1999" name="Science">
        <title>Genome sequence of the radioresistant bacterium Deinococcus radiodurans R1.</title>
        <authorList>
            <person name="White O."/>
            <person name="Eisen J.A."/>
            <person name="Heidelberg J.F."/>
            <person name="Hickey E.K."/>
            <person name="Peterson J.D."/>
            <person name="Dodson R.J."/>
            <person name="Haft D.H."/>
            <person name="Gwinn M.L."/>
            <person name="Nelson W.C."/>
            <person name="Richardson D.L."/>
            <person name="Moffat K.S."/>
            <person name="Qin H."/>
            <person name="Jiang L."/>
            <person name="Pamphile W."/>
            <person name="Crosby M."/>
            <person name="Shen M."/>
            <person name="Vamathevan J.J."/>
            <person name="Lam P."/>
            <person name="McDonald L."/>
            <person name="Utterback T."/>
            <person name="Zalewski C."/>
            <person name="Makarova K.S."/>
            <person name="Aravind L."/>
            <person name="Daly M.J."/>
            <person name="Minton K.W."/>
            <person name="Fleischmann R.D."/>
            <person name="Ketchum K.A."/>
            <person name="Nelson K.E."/>
            <person name="Salzberg S."/>
            <person name="Smith H.O."/>
            <person name="Venter J.C."/>
            <person name="Fraser C.M."/>
        </authorList>
    </citation>
    <scope>NUCLEOTIDE SEQUENCE [LARGE SCALE GENOMIC DNA]</scope>
    <source>
        <strain evidence="3">ATCC 13939 / DSM 20539 / JCM 16871 / LMG 4051 / NBRC 15346 / NCIMB 9279 / R1 / VKM B-1422</strain>
    </source>
</reference>
<dbReference type="GeneID" id="69518969"/>
<dbReference type="HOGENOM" id="CLU_1068416_0_0_0"/>
<dbReference type="STRING" id="243230.DR_A0076"/>
<feature type="domain" description="ORC1/DEAH AAA+ ATPase" evidence="1">
    <location>
        <begin position="57"/>
        <end position="171"/>
    </location>
</feature>
<protein>
    <recommendedName>
        <fullName evidence="1">ORC1/DEAH AAA+ ATPase domain-containing protein</fullName>
    </recommendedName>
</protein>
<dbReference type="AlphaFoldDB" id="Q9RZ78"/>
<dbReference type="InParanoid" id="Q9RZ78"/>
<dbReference type="SUPFAM" id="SSF52540">
    <property type="entry name" value="P-loop containing nucleoside triphosphate hydrolases"/>
    <property type="match status" value="1"/>
</dbReference>
<dbReference type="InterPro" id="IPR027417">
    <property type="entry name" value="P-loop_NTPase"/>
</dbReference>
<dbReference type="PaxDb" id="243230-DR_A0076"/>
<dbReference type="Proteomes" id="UP000002524">
    <property type="component" value="Chromosome 2"/>
</dbReference>
<dbReference type="PANTHER" id="PTHR35894:SF1">
    <property type="entry name" value="PHOSPHORIBULOKINASE _ URIDINE KINASE FAMILY"/>
    <property type="match status" value="1"/>
</dbReference>
<evidence type="ECO:0000313" key="2">
    <source>
        <dbReference type="EMBL" id="AAF12352.1"/>
    </source>
</evidence>
<dbReference type="PIR" id="F75601">
    <property type="entry name" value="F75601"/>
</dbReference>
<dbReference type="eggNOG" id="COG2842">
    <property type="taxonomic scope" value="Bacteria"/>
</dbReference>
<dbReference type="KEGG" id="dra:DR_A0076"/>
<proteinExistence type="predicted"/>
<gene>
    <name evidence="2" type="ordered locus">DR_A0076</name>
</gene>
<evidence type="ECO:0000313" key="3">
    <source>
        <dbReference type="Proteomes" id="UP000002524"/>
    </source>
</evidence>
<name>Q9RZ78_DEIRA</name>
<dbReference type="OrthoDB" id="70692at2"/>
<sequence length="260" mass="28385">MTRGKILAETIMQEAVAAPTITLPPVQPAPEPAAPTILGTPAVRLVVNRIAYAVKRGSPLCIVSGEHGAGKTTAATLYANSNPRALYWQAPPEYNAREIVADLCDKLGIRTGEAWRVRTSVLVSHLQEHPHTVLIDEAQRLDYRALDMIKYVADTAGVTFVLLGSPWLDRVIDRHTDIASRAWVRVRVKPIELDAFTALYEPMGYSKKVLKAVHEVTKGVMRSITALFDHLDEAIAGTPGMARADLTPDHVRGVADEVLS</sequence>
<dbReference type="InterPro" id="IPR049945">
    <property type="entry name" value="AAA_22"/>
</dbReference>
<keyword evidence="3" id="KW-1185">Reference proteome</keyword>
<organism evidence="2 3">
    <name type="scientific">Deinococcus radiodurans (strain ATCC 13939 / DSM 20539 / JCM 16871 / CCUG 27074 / LMG 4051 / NBRC 15346 / NCIMB 9279 / VKM B-1422 / R1)</name>
    <dbReference type="NCBI Taxonomy" id="243230"/>
    <lineage>
        <taxon>Bacteria</taxon>
        <taxon>Thermotogati</taxon>
        <taxon>Deinococcota</taxon>
        <taxon>Deinococci</taxon>
        <taxon>Deinococcales</taxon>
        <taxon>Deinococcaceae</taxon>
        <taxon>Deinococcus</taxon>
    </lineage>
</organism>
<dbReference type="Gene3D" id="3.40.50.300">
    <property type="entry name" value="P-loop containing nucleotide triphosphate hydrolases"/>
    <property type="match status" value="1"/>
</dbReference>
<dbReference type="PATRIC" id="fig|243230.17.peg.2961"/>
<accession>Q9RZ78</accession>
<dbReference type="PANTHER" id="PTHR35894">
    <property type="entry name" value="GENERAL SECRETION PATHWAY PROTEIN A-RELATED"/>
    <property type="match status" value="1"/>
</dbReference>
<evidence type="ECO:0000259" key="1">
    <source>
        <dbReference type="Pfam" id="PF13401"/>
    </source>
</evidence>